<evidence type="ECO:0000259" key="5">
    <source>
        <dbReference type="Pfam" id="PF13476"/>
    </source>
</evidence>
<comment type="caution">
    <text evidence="6">The sequence shown here is derived from an EMBL/GenBank/DDBJ whole genome shotgun (WGS) entry which is preliminary data.</text>
</comment>
<feature type="coiled-coil region" evidence="4">
    <location>
        <begin position="788"/>
        <end position="850"/>
    </location>
</feature>
<keyword evidence="7" id="KW-1185">Reference proteome</keyword>
<gene>
    <name evidence="6" type="ORF">SAMN02745910_02967</name>
</gene>
<feature type="coiled-coil region" evidence="4">
    <location>
        <begin position="184"/>
        <end position="383"/>
    </location>
</feature>
<evidence type="ECO:0000256" key="1">
    <source>
        <dbReference type="ARBA" id="ARBA00006930"/>
    </source>
</evidence>
<protein>
    <recommendedName>
        <fullName evidence="3">Nuclease SbcCD subunit C</fullName>
    </recommendedName>
</protein>
<dbReference type="RefSeq" id="WP_061803264.1">
    <property type="nucleotide sequence ID" value="NZ_FOXX01000007.1"/>
</dbReference>
<name>A0A1I6ASX8_9BACI</name>
<dbReference type="InterPro" id="IPR038729">
    <property type="entry name" value="Rad50/SbcC_AAA"/>
</dbReference>
<dbReference type="PANTHER" id="PTHR32114:SF2">
    <property type="entry name" value="ABC TRANSPORTER ABCH.3"/>
    <property type="match status" value="1"/>
</dbReference>
<accession>A0A1I6ASX8</accession>
<feature type="domain" description="Rad50/SbcC-type AAA" evidence="5">
    <location>
        <begin position="6"/>
        <end position="232"/>
    </location>
</feature>
<dbReference type="SUPFAM" id="SSF52540">
    <property type="entry name" value="P-loop containing nucleoside triphosphate hydrolases"/>
    <property type="match status" value="2"/>
</dbReference>
<evidence type="ECO:0000313" key="7">
    <source>
        <dbReference type="Proteomes" id="UP000182762"/>
    </source>
</evidence>
<dbReference type="Proteomes" id="UP000182762">
    <property type="component" value="Unassembled WGS sequence"/>
</dbReference>
<keyword evidence="6" id="KW-0540">Nuclease</keyword>
<dbReference type="GO" id="GO:0004527">
    <property type="term" value="F:exonuclease activity"/>
    <property type="evidence" value="ECO:0007669"/>
    <property type="project" value="UniProtKB-KW"/>
</dbReference>
<evidence type="ECO:0000256" key="2">
    <source>
        <dbReference type="ARBA" id="ARBA00011322"/>
    </source>
</evidence>
<reference evidence="6 7" key="1">
    <citation type="submission" date="2016-10" db="EMBL/GenBank/DDBJ databases">
        <authorList>
            <person name="Varghese N."/>
            <person name="Submissions S."/>
        </authorList>
    </citation>
    <scope>NUCLEOTIDE SEQUENCE [LARGE SCALE GENOMIC DNA]</scope>
    <source>
        <strain evidence="6 7">DSM 13796</strain>
    </source>
</reference>
<evidence type="ECO:0000256" key="4">
    <source>
        <dbReference type="SAM" id="Coils"/>
    </source>
</evidence>
<comment type="similarity">
    <text evidence="1">Belongs to the SMC family. SbcC subfamily.</text>
</comment>
<keyword evidence="6" id="KW-0269">Exonuclease</keyword>
<dbReference type="Pfam" id="PF13476">
    <property type="entry name" value="AAA_23"/>
    <property type="match status" value="1"/>
</dbReference>
<dbReference type="PANTHER" id="PTHR32114">
    <property type="entry name" value="ABC TRANSPORTER ABCH.3"/>
    <property type="match status" value="1"/>
</dbReference>
<dbReference type="EMBL" id="FOXX01000007">
    <property type="protein sequence ID" value="SFQ71752.1"/>
    <property type="molecule type" value="Genomic_DNA"/>
</dbReference>
<sequence length="1127" mass="130797">MKPITLKIQGLHSFRQMQMIQFDELCEGGVFGIFGPTGSGKSSILDAMTLALYGKVERAANNTHGILNHGEDELKVAFTFCLENADGMQTYTVERNFKRSDEWRVKSTTSRLIEEGDERVVLADKMNDVNQYINSLLGLTIDDFTRAVVLPQGKFAEFLSLKGAERRQMLQRLFNLEKYGDELLQKIKRNLTNAKHELDKILAAQAELGGATVEKVKEAEQEVKSCELLLQKREQELIHIQKEYEHKQKLWEWQKEKEENEAKLKELKEEEPEIKKYEERLSKALKAESLRPYLEECENLFLQKQTAEKQKNQRAGKLEEVNQKAALAKEEYERANKEREQREPLLLAQREKYQYAEELNKDVTTLSQTVKNARKQHEELLESGRGIKEQFQKRESLYKRGKAKQKELMEERERLSVSPSYRTKVQYAVQESRDIGSLKVQHEEKKEQHNQVKKNLKQLELEMKSSIENEEKVKKQAVEQYDLLQHIYNLVCEREREIERFIASGEHEIEAMQRKVEEVNKQKLALTLSAHLYDGKPCPVCGSTTHPLPATGEGIEETDGKEIDLLRKNLSILQERKYICSSLKLKLEPLAEKLLDCFGDFEQTEQEDITPLLTKDETLKDCIVKLQTELKGLEQDYIGQKEKIDRLVKIAGDVSEKKNKLLFEFEQQNKMLMEQAKFVQQVEQEMNKAQTEWQERYKEFEITSISSIQQQLERNDQKMAELNQRIEKSVEYLEETEKALEKLREEWNVHERKEVELSSFLQNKKASLLEQQQRLTQIIGENLLDELLNGINKELHSLKEREEETLKRWYLLNNEHQEVKASYESIVSSLAELNERYEEKERKWKDKRNSSGFHSDIDVKEMFITEEQQQKIREEVEAFWDKLKSVTIALEHVTKLLDNQSVTEQSFKETSSILADLKESVKEATTELGSARALLKDLQVRNERLGSLEKEREKIQEELSQYQKLQSVFKGNAFIEYMAQEQLIAISRDASERLGFLTRQRYALEVDSQGGFVIRDDANGGVKRPISSLSGGETFLTSLSLALSLSAGIQLRGEYPLQFFFLDEGFGTLDSELLDTVITALEKLQSNDLSIGIISHVQELRARLPKRLIVEKADDLGNGTKVKFETL</sequence>
<dbReference type="GeneID" id="93711593"/>
<dbReference type="Gene3D" id="3.40.50.300">
    <property type="entry name" value="P-loop containing nucleotide triphosphate hydrolases"/>
    <property type="match status" value="2"/>
</dbReference>
<feature type="coiled-coil region" evidence="4">
    <location>
        <begin position="914"/>
        <end position="968"/>
    </location>
</feature>
<feature type="coiled-coil region" evidence="4">
    <location>
        <begin position="672"/>
        <end position="753"/>
    </location>
</feature>
<comment type="subunit">
    <text evidence="2">Heterodimer of SbcC and SbcD.</text>
</comment>
<feature type="coiled-coil region" evidence="4">
    <location>
        <begin position="502"/>
        <end position="529"/>
    </location>
</feature>
<dbReference type="Pfam" id="PF13558">
    <property type="entry name" value="SbcC_Walker_B"/>
    <property type="match status" value="1"/>
</dbReference>
<keyword evidence="4" id="KW-0175">Coiled coil</keyword>
<evidence type="ECO:0000313" key="6">
    <source>
        <dbReference type="EMBL" id="SFQ71752.1"/>
    </source>
</evidence>
<dbReference type="InterPro" id="IPR027417">
    <property type="entry name" value="P-loop_NTPase"/>
</dbReference>
<organism evidence="6 7">
    <name type="scientific">Priestia endophytica DSM 13796</name>
    <dbReference type="NCBI Taxonomy" id="1121089"/>
    <lineage>
        <taxon>Bacteria</taxon>
        <taxon>Bacillati</taxon>
        <taxon>Bacillota</taxon>
        <taxon>Bacilli</taxon>
        <taxon>Bacillales</taxon>
        <taxon>Bacillaceae</taxon>
        <taxon>Priestia</taxon>
    </lineage>
</organism>
<keyword evidence="6" id="KW-0378">Hydrolase</keyword>
<proteinExistence type="inferred from homology"/>
<feature type="coiled-coil region" evidence="4">
    <location>
        <begin position="435"/>
        <end position="476"/>
    </location>
</feature>
<evidence type="ECO:0000256" key="3">
    <source>
        <dbReference type="ARBA" id="ARBA00013368"/>
    </source>
</evidence>